<evidence type="ECO:0000256" key="1">
    <source>
        <dbReference type="ARBA" id="ARBA00004370"/>
    </source>
</evidence>
<dbReference type="InterPro" id="IPR050491">
    <property type="entry name" value="AmpC-like"/>
</dbReference>
<dbReference type="PANTHER" id="PTHR46825">
    <property type="entry name" value="D-ALANYL-D-ALANINE-CARBOXYPEPTIDASE/ENDOPEPTIDASE AMPH"/>
    <property type="match status" value="1"/>
</dbReference>
<dbReference type="Pfam" id="PF13457">
    <property type="entry name" value="GW"/>
    <property type="match status" value="1"/>
</dbReference>
<dbReference type="PROSITE" id="PS51780">
    <property type="entry name" value="GW"/>
    <property type="match status" value="1"/>
</dbReference>
<evidence type="ECO:0000313" key="6">
    <source>
        <dbReference type="Proteomes" id="UP001596190"/>
    </source>
</evidence>
<reference evidence="6" key="1">
    <citation type="journal article" date="2019" name="Int. J. Syst. Evol. Microbiol.">
        <title>The Global Catalogue of Microorganisms (GCM) 10K type strain sequencing project: providing services to taxonomists for standard genome sequencing and annotation.</title>
        <authorList>
            <consortium name="The Broad Institute Genomics Platform"/>
            <consortium name="The Broad Institute Genome Sequencing Center for Infectious Disease"/>
            <person name="Wu L."/>
            <person name="Ma J."/>
        </authorList>
    </citation>
    <scope>NUCLEOTIDE SEQUENCE [LARGE SCALE GENOMIC DNA]</scope>
    <source>
        <strain evidence="6">CCM 8950</strain>
    </source>
</reference>
<dbReference type="InterPro" id="IPR001466">
    <property type="entry name" value="Beta-lactam-related"/>
</dbReference>
<dbReference type="Pfam" id="PF00144">
    <property type="entry name" value="Beta-lactamase"/>
    <property type="match status" value="1"/>
</dbReference>
<dbReference type="EMBL" id="JBHSSA010000054">
    <property type="protein sequence ID" value="MFC6254518.1"/>
    <property type="molecule type" value="Genomic_DNA"/>
</dbReference>
<dbReference type="InterPro" id="IPR025987">
    <property type="entry name" value="GW_dom"/>
</dbReference>
<comment type="subcellular location">
    <subcellularLocation>
        <location evidence="1">Membrane</location>
    </subcellularLocation>
</comment>
<comment type="caution">
    <text evidence="5">The sequence shown here is derived from an EMBL/GenBank/DDBJ whole genome shotgun (WGS) entry which is preliminary data.</text>
</comment>
<keyword evidence="6" id="KW-1185">Reference proteome</keyword>
<evidence type="ECO:0000259" key="4">
    <source>
        <dbReference type="PROSITE" id="PS51780"/>
    </source>
</evidence>
<dbReference type="Proteomes" id="UP001596190">
    <property type="component" value="Unassembled WGS sequence"/>
</dbReference>
<evidence type="ECO:0000256" key="2">
    <source>
        <dbReference type="ARBA" id="ARBA00022729"/>
    </source>
</evidence>
<gene>
    <name evidence="5" type="ORF">ACFP1H_07955</name>
</gene>
<dbReference type="InterPro" id="IPR038200">
    <property type="entry name" value="GW_dom_sf"/>
</dbReference>
<dbReference type="GO" id="GO:0016787">
    <property type="term" value="F:hydrolase activity"/>
    <property type="evidence" value="ECO:0007669"/>
    <property type="project" value="UniProtKB-KW"/>
</dbReference>
<protein>
    <submittedName>
        <fullName evidence="5">Serine hydrolase</fullName>
    </submittedName>
</protein>
<dbReference type="Gene3D" id="3.40.710.10">
    <property type="entry name" value="DD-peptidase/beta-lactamase superfamily"/>
    <property type="match status" value="1"/>
</dbReference>
<dbReference type="RefSeq" id="WP_235874412.1">
    <property type="nucleotide sequence ID" value="NZ_BJDO01000001.1"/>
</dbReference>
<keyword evidence="5" id="KW-0378">Hydrolase</keyword>
<accession>A0ABW1TA21</accession>
<keyword evidence="3" id="KW-0472">Membrane</keyword>
<dbReference type="Gene3D" id="2.30.30.170">
    <property type="match status" value="1"/>
</dbReference>
<sequence>MKTSNRHYDAQIINQLGSGYAIYNDGPYNTSRSTKTRDANGSNYRDDYVRVMQTKTTKTGSYVKLRYFNKYLGWMHIHGIKPTSFKNVAQGTMQNAGFLGSVALIPAGGTTPTVINTGYASITNKLSNSSDGTVVYPLASLQKAITGVIIEQLISQRKIAANTQLSKYYPQVANSKQITIKQLLSMTSGISNSEQFPRQSLNEQQAVDLAIKVMKVNLHPGYHYSDDNFVLLAGIIAKVTGKSYMSNVETRIFSKAGMHESILVEDKPIHLTNKLAESYTLKGKANYMDPNVLSFPRASAIVGAGNILTTPTDYLKFVLSLQNGVILTKQQYQQFLSYGSHYSGGLFVSRPGEVYNNGSFSGQGYHTGYDSSKNNYHVAVVFSNQSPLRNNLSQGDFVYLMYQIAADY</sequence>
<name>A0ABW1TA21_9LACO</name>
<dbReference type="SUPFAM" id="SSF56601">
    <property type="entry name" value="beta-lactamase/transpeptidase-like"/>
    <property type="match status" value="1"/>
</dbReference>
<feature type="domain" description="GW" evidence="4">
    <location>
        <begin position="2"/>
        <end position="85"/>
    </location>
</feature>
<evidence type="ECO:0000256" key="3">
    <source>
        <dbReference type="ARBA" id="ARBA00023136"/>
    </source>
</evidence>
<keyword evidence="2" id="KW-0732">Signal</keyword>
<dbReference type="SUPFAM" id="SSF82057">
    <property type="entry name" value="Prokaryotic SH3-related domain"/>
    <property type="match status" value="1"/>
</dbReference>
<organism evidence="5 6">
    <name type="scientific">Secundilactobacillus hailunensis</name>
    <dbReference type="NCBI Taxonomy" id="2559923"/>
    <lineage>
        <taxon>Bacteria</taxon>
        <taxon>Bacillati</taxon>
        <taxon>Bacillota</taxon>
        <taxon>Bacilli</taxon>
        <taxon>Lactobacillales</taxon>
        <taxon>Lactobacillaceae</taxon>
        <taxon>Secundilactobacillus</taxon>
    </lineage>
</organism>
<proteinExistence type="predicted"/>
<evidence type="ECO:0000313" key="5">
    <source>
        <dbReference type="EMBL" id="MFC6254518.1"/>
    </source>
</evidence>
<dbReference type="InterPro" id="IPR012338">
    <property type="entry name" value="Beta-lactam/transpept-like"/>
</dbReference>
<dbReference type="PANTHER" id="PTHR46825:SF11">
    <property type="entry name" value="PENICILLIN-BINDING PROTEIN 4"/>
    <property type="match status" value="1"/>
</dbReference>